<protein>
    <submittedName>
        <fullName evidence="2">Uncharacterized protein</fullName>
    </submittedName>
</protein>
<feature type="region of interest" description="Disordered" evidence="1">
    <location>
        <begin position="39"/>
        <end position="66"/>
    </location>
</feature>
<evidence type="ECO:0000313" key="3">
    <source>
        <dbReference type="Proteomes" id="UP000324222"/>
    </source>
</evidence>
<comment type="caution">
    <text evidence="2">The sequence shown here is derived from an EMBL/GenBank/DDBJ whole genome shotgun (WGS) entry which is preliminary data.</text>
</comment>
<feature type="compositionally biased region" description="Polar residues" evidence="1">
    <location>
        <begin position="39"/>
        <end position="55"/>
    </location>
</feature>
<name>A0A5B7E923_PORTR</name>
<evidence type="ECO:0000256" key="1">
    <source>
        <dbReference type="SAM" id="MobiDB-lite"/>
    </source>
</evidence>
<reference evidence="2 3" key="1">
    <citation type="submission" date="2019-05" db="EMBL/GenBank/DDBJ databases">
        <title>Another draft genome of Portunus trituberculatus and its Hox gene families provides insights of decapod evolution.</title>
        <authorList>
            <person name="Jeong J.-H."/>
            <person name="Song I."/>
            <person name="Kim S."/>
            <person name="Choi T."/>
            <person name="Kim D."/>
            <person name="Ryu S."/>
            <person name="Kim W."/>
        </authorList>
    </citation>
    <scope>NUCLEOTIDE SEQUENCE [LARGE SCALE GENOMIC DNA]</scope>
    <source>
        <tissue evidence="2">Muscle</tissue>
    </source>
</reference>
<accession>A0A5B7E923</accession>
<keyword evidence="3" id="KW-1185">Reference proteome</keyword>
<evidence type="ECO:0000313" key="2">
    <source>
        <dbReference type="EMBL" id="MPC29726.1"/>
    </source>
</evidence>
<proteinExistence type="predicted"/>
<dbReference type="AlphaFoldDB" id="A0A5B7E923"/>
<dbReference type="Proteomes" id="UP000324222">
    <property type="component" value="Unassembled WGS sequence"/>
</dbReference>
<dbReference type="EMBL" id="VSRR010002125">
    <property type="protein sequence ID" value="MPC29726.1"/>
    <property type="molecule type" value="Genomic_DNA"/>
</dbReference>
<organism evidence="2 3">
    <name type="scientific">Portunus trituberculatus</name>
    <name type="common">Swimming crab</name>
    <name type="synonym">Neptunus trituberculatus</name>
    <dbReference type="NCBI Taxonomy" id="210409"/>
    <lineage>
        <taxon>Eukaryota</taxon>
        <taxon>Metazoa</taxon>
        <taxon>Ecdysozoa</taxon>
        <taxon>Arthropoda</taxon>
        <taxon>Crustacea</taxon>
        <taxon>Multicrustacea</taxon>
        <taxon>Malacostraca</taxon>
        <taxon>Eumalacostraca</taxon>
        <taxon>Eucarida</taxon>
        <taxon>Decapoda</taxon>
        <taxon>Pleocyemata</taxon>
        <taxon>Brachyura</taxon>
        <taxon>Eubrachyura</taxon>
        <taxon>Portunoidea</taxon>
        <taxon>Portunidae</taxon>
        <taxon>Portuninae</taxon>
        <taxon>Portunus</taxon>
    </lineage>
</organism>
<gene>
    <name evidence="2" type="ORF">E2C01_022974</name>
</gene>
<sequence>MYSLPSAHTVGYPDQCVARLTSMLPGKTCILAQTEQPKANTTCPTLPSRDSSCSSPFKWESSPEPSTLQRNTALYTRNSMMWCDWALAALALAVMSNNRI</sequence>